<evidence type="ECO:0000313" key="1">
    <source>
        <dbReference type="EMBL" id="QJX80333.1"/>
    </source>
</evidence>
<protein>
    <submittedName>
        <fullName evidence="1">Transcription initiation factor TFIIIB</fullName>
    </submittedName>
</protein>
<keyword evidence="1" id="KW-0396">Initiation factor</keyword>
<dbReference type="AlphaFoldDB" id="A0A6M6DZK9"/>
<dbReference type="RefSeq" id="WP_171778317.1">
    <property type="nucleotide sequence ID" value="NZ_CP045273.1"/>
</dbReference>
<gene>
    <name evidence="1" type="ORF">FDZ14_30045</name>
</gene>
<reference evidence="1 2" key="1">
    <citation type="submission" date="2019-10" db="EMBL/GenBank/DDBJ databases">
        <title>Complete genome sequences for adaption low water activity.</title>
        <authorList>
            <person name="Zhao L."/>
            <person name="Zhong J."/>
        </authorList>
    </citation>
    <scope>NUCLEOTIDE SEQUENCE [LARGE SCALE GENOMIC DNA]</scope>
    <source>
        <strain evidence="1 2">FDU301</strain>
        <plasmid evidence="2">pfdu301a</plasmid>
    </source>
</reference>
<dbReference type="GO" id="GO:0003743">
    <property type="term" value="F:translation initiation factor activity"/>
    <property type="evidence" value="ECO:0007669"/>
    <property type="project" value="UniProtKB-KW"/>
</dbReference>
<proteinExistence type="predicted"/>
<name>A0A6M6DZK9_PRIMG</name>
<geneLocation type="plasmid" evidence="2">
    <name>pfdu301a</name>
</geneLocation>
<evidence type="ECO:0000313" key="2">
    <source>
        <dbReference type="Proteomes" id="UP000501076"/>
    </source>
</evidence>
<sequence>MGRTYKATECPKCGSKELGIGVQDSYAVVRPLYKKVSLGSSIEHTICTDCGLVVESYVKHPQKFKGTI</sequence>
<dbReference type="Proteomes" id="UP000501076">
    <property type="component" value="Plasmid pFDU301A"/>
</dbReference>
<keyword evidence="1" id="KW-0648">Protein biosynthesis</keyword>
<keyword evidence="1" id="KW-0614">Plasmid</keyword>
<organism evidence="1 2">
    <name type="scientific">Priestia megaterium</name>
    <name type="common">Bacillus megaterium</name>
    <dbReference type="NCBI Taxonomy" id="1404"/>
    <lineage>
        <taxon>Bacteria</taxon>
        <taxon>Bacillati</taxon>
        <taxon>Bacillota</taxon>
        <taxon>Bacilli</taxon>
        <taxon>Bacillales</taxon>
        <taxon>Bacillaceae</taxon>
        <taxon>Priestia</taxon>
    </lineage>
</organism>
<accession>A0A6M6DZK9</accession>
<dbReference type="EMBL" id="CP045273">
    <property type="protein sequence ID" value="QJX80333.1"/>
    <property type="molecule type" value="Genomic_DNA"/>
</dbReference>